<dbReference type="GO" id="GO:0005944">
    <property type="term" value="C:phosphatidylinositol 3-kinase complex, class IB"/>
    <property type="evidence" value="ECO:0007669"/>
    <property type="project" value="InterPro"/>
</dbReference>
<dbReference type="AlphaFoldDB" id="A0A8C0SKB6"/>
<sequence length="739" mass="81762">MGLKRASGRAEVGASVARGAELQNVELDLQRSVQAVLRELSAQAPALQSNQGKKVERDPAKSPALVRILLRELEKAESEDLRHVIIPLLHTLMYVLTKATGITEELYRRTYTFCTRLLTLPAPYCTVALDCAIRLKTETAVPGTLYQRLVIAEQNLTSELYPYQERVFLFVDPELVSPSVCSALLLEIEAAQVQQTPEACMRHVVSHALQAALGDACHASALQRKLKASPRGALERYFHAVVAAVEQMASDPSPSREGHQERLEEIYCSLLGPAAAARGRDPLQDPQPSIPLPSPHITFHLWTDEEQLWKELVLFLRPRSQVRLSADLEALDLQGLWPDRELARASMLSTDSGIERDLPSGADEPPGPDSPETERAGLQRKGGIRKRVWPPDVAMPACWAGPQGLHRRTGVTGGVGELVPGVSRLHTARVLVLGDDRMLGRLAQAYHCLRKRETQKFCLTPRLSLQLYYIPVLAPEKPASCRHSELRELATFLGRADPWYESTVNTCWWLKTLSAPSQPPSLDTSRKVDPFILDVITYYVRMGTQPIYFQIYTVKIFRDLSQDPAEDIFLTELNVKIQDSKLPKEGVGQGAGGARTASERPLTATPTRLIPPSFGAHPHPPSAAPVTDHTCLNVSVTEVVKSSNLAGRSFSTVTNTFRTATIQIQSQDQRLLTLLLDKDGRRMFRDVVRFEVAPCPEPCSGARKTKAPWLGSHQLEVEGTKAKPKPLLMPINTFSGIVQ</sequence>
<proteinExistence type="predicted"/>
<name>A0A8C0SKB6_CANLF</name>
<dbReference type="Proteomes" id="UP000694542">
    <property type="component" value="Chromosome 5"/>
</dbReference>
<evidence type="ECO:0000256" key="1">
    <source>
        <dbReference type="SAM" id="MobiDB-lite"/>
    </source>
</evidence>
<accession>A0A8C0SKB6</accession>
<evidence type="ECO:0000313" key="3">
    <source>
        <dbReference type="Proteomes" id="UP000694542"/>
    </source>
</evidence>
<evidence type="ECO:0008006" key="4">
    <source>
        <dbReference type="Google" id="ProtNLM"/>
    </source>
</evidence>
<dbReference type="PANTHER" id="PTHR15593">
    <property type="entry name" value="PHOSPHATIDYLINOSITOL 3-KINASE REGULATORY SUBUNIT"/>
    <property type="match status" value="1"/>
</dbReference>
<reference evidence="2" key="1">
    <citation type="submission" date="2018-10" db="EMBL/GenBank/DDBJ databases">
        <title>De novo assembly of a Great Dane genome.</title>
        <authorList>
            <person name="Kidd J.M."/>
            <person name="Pendleton A.L."/>
            <person name="Shen F."/>
            <person name="Emery S."/>
        </authorList>
    </citation>
    <scope>NUCLEOTIDE SEQUENCE [LARGE SCALE GENOMIC DNA]</scope>
    <source>
        <strain evidence="2">Great Dane</strain>
    </source>
</reference>
<dbReference type="PANTHER" id="PTHR15593:SF1">
    <property type="entry name" value="PHOSPHOINOSITIDE 3-KINASE REGULATORY SUBUNIT 6"/>
    <property type="match status" value="1"/>
</dbReference>
<dbReference type="Ensembl" id="ENSCAFT00040026324.1">
    <property type="protein sequence ID" value="ENSCAFP00040022886.1"/>
    <property type="gene ID" value="ENSCAFG00040014182.1"/>
</dbReference>
<reference evidence="2" key="2">
    <citation type="submission" date="2025-08" db="UniProtKB">
        <authorList>
            <consortium name="Ensembl"/>
        </authorList>
    </citation>
    <scope>IDENTIFICATION</scope>
</reference>
<dbReference type="GO" id="GO:0046935">
    <property type="term" value="F:1-phosphatidylinositol-3-kinase regulator activity"/>
    <property type="evidence" value="ECO:0007669"/>
    <property type="project" value="InterPro"/>
</dbReference>
<protein>
    <recommendedName>
        <fullName evidence="4">Phosphoinositide-3-kinase regulatory subunit 6</fullName>
    </recommendedName>
</protein>
<evidence type="ECO:0000313" key="2">
    <source>
        <dbReference type="Ensembl" id="ENSCAFP00040022886.1"/>
    </source>
</evidence>
<feature type="region of interest" description="Disordered" evidence="1">
    <location>
        <begin position="349"/>
        <end position="382"/>
    </location>
</feature>
<organism evidence="2 3">
    <name type="scientific">Canis lupus familiaris</name>
    <name type="common">Dog</name>
    <name type="synonym">Canis familiaris</name>
    <dbReference type="NCBI Taxonomy" id="9615"/>
    <lineage>
        <taxon>Eukaryota</taxon>
        <taxon>Metazoa</taxon>
        <taxon>Chordata</taxon>
        <taxon>Craniata</taxon>
        <taxon>Vertebrata</taxon>
        <taxon>Euteleostomi</taxon>
        <taxon>Mammalia</taxon>
        <taxon>Eutheria</taxon>
        <taxon>Laurasiatheria</taxon>
        <taxon>Carnivora</taxon>
        <taxon>Caniformia</taxon>
        <taxon>Canidae</taxon>
        <taxon>Canis</taxon>
    </lineage>
</organism>
<dbReference type="Pfam" id="PF10486">
    <property type="entry name" value="PI3K_1B_p101"/>
    <property type="match status" value="3"/>
</dbReference>
<dbReference type="InterPro" id="IPR019522">
    <property type="entry name" value="PIK3R5/6"/>
</dbReference>